<comment type="similarity">
    <text evidence="2">Belongs to the CPA3 antiporters (TC 2.A.63) subunit E family.</text>
</comment>
<dbReference type="AlphaFoldDB" id="A0A846LEF4"/>
<dbReference type="Proteomes" id="UP000552836">
    <property type="component" value="Unassembled WGS sequence"/>
</dbReference>
<dbReference type="PANTHER" id="PTHR34584">
    <property type="entry name" value="NA(+)/H(+) ANTIPORTER SUBUNIT E1"/>
    <property type="match status" value="1"/>
</dbReference>
<comment type="caution">
    <text evidence="8">The sequence shown here is derived from an EMBL/GenBank/DDBJ whole genome shotgun (WGS) entry which is preliminary data.</text>
</comment>
<evidence type="ECO:0000256" key="6">
    <source>
        <dbReference type="ARBA" id="ARBA00023136"/>
    </source>
</evidence>
<keyword evidence="6" id="KW-0472">Membrane</keyword>
<dbReference type="Pfam" id="PF01899">
    <property type="entry name" value="MNHE"/>
    <property type="match status" value="1"/>
</dbReference>
<accession>A0A846LEF4</accession>
<evidence type="ECO:0000256" key="2">
    <source>
        <dbReference type="ARBA" id="ARBA00006228"/>
    </source>
</evidence>
<sequence length="134" mass="14331">MSRPVAPARVPTAVGRARRSRPARIAVLCGAYLLRFLRANLTVARVVVTGRPPLAPAVVELELRCRTPTEIAAFMGLITLTPGTMALALSPDRAHLTVHGMHAPDLAAFRADLGVLEDQLLDAVRPRRAPDGAD</sequence>
<evidence type="ECO:0000256" key="5">
    <source>
        <dbReference type="ARBA" id="ARBA00022989"/>
    </source>
</evidence>
<evidence type="ECO:0000313" key="8">
    <source>
        <dbReference type="EMBL" id="NIH65581.1"/>
    </source>
</evidence>
<name>A0A846LEF4_9ACTN</name>
<keyword evidence="4" id="KW-0812">Transmembrane</keyword>
<evidence type="ECO:0000256" key="1">
    <source>
        <dbReference type="ARBA" id="ARBA00004651"/>
    </source>
</evidence>
<evidence type="ECO:0000313" key="10">
    <source>
        <dbReference type="Proteomes" id="UP000648663"/>
    </source>
</evidence>
<gene>
    <name evidence="8" type="ORF">FB380_000027</name>
    <name evidence="7" type="ORF">GCM10011589_22170</name>
</gene>
<dbReference type="EMBL" id="JAAMPA010000001">
    <property type="protein sequence ID" value="NIH65581.1"/>
    <property type="molecule type" value="Genomic_DNA"/>
</dbReference>
<organism evidence="8 9">
    <name type="scientific">Modestobacter marinus</name>
    <dbReference type="NCBI Taxonomy" id="477641"/>
    <lineage>
        <taxon>Bacteria</taxon>
        <taxon>Bacillati</taxon>
        <taxon>Actinomycetota</taxon>
        <taxon>Actinomycetes</taxon>
        <taxon>Geodermatophilales</taxon>
        <taxon>Geodermatophilaceae</taxon>
        <taxon>Modestobacter</taxon>
    </lineage>
</organism>
<reference evidence="10" key="2">
    <citation type="journal article" date="2019" name="Int. J. Syst. Evol. Microbiol.">
        <title>The Global Catalogue of Microorganisms (GCM) 10K type strain sequencing project: providing services to taxonomists for standard genome sequencing and annotation.</title>
        <authorList>
            <consortium name="The Broad Institute Genomics Platform"/>
            <consortium name="The Broad Institute Genome Sequencing Center for Infectious Disease"/>
            <person name="Wu L."/>
            <person name="Ma J."/>
        </authorList>
    </citation>
    <scope>NUCLEOTIDE SEQUENCE [LARGE SCALE GENOMIC DNA]</scope>
    <source>
        <strain evidence="10">CGMCC 4.5581</strain>
    </source>
</reference>
<evidence type="ECO:0000313" key="9">
    <source>
        <dbReference type="Proteomes" id="UP000552836"/>
    </source>
</evidence>
<dbReference type="PANTHER" id="PTHR34584:SF1">
    <property type="entry name" value="NA(+)_H(+) ANTIPORTER SUBUNIT E1"/>
    <property type="match status" value="1"/>
</dbReference>
<proteinExistence type="inferred from homology"/>
<keyword evidence="10" id="KW-1185">Reference proteome</keyword>
<dbReference type="InterPro" id="IPR002758">
    <property type="entry name" value="Cation_antiport_E"/>
</dbReference>
<reference evidence="8 9" key="3">
    <citation type="submission" date="2020-02" db="EMBL/GenBank/DDBJ databases">
        <title>Sequencing the genomes of 1000 actinobacteria strains.</title>
        <authorList>
            <person name="Klenk H.-P."/>
        </authorList>
    </citation>
    <scope>NUCLEOTIDE SEQUENCE [LARGE SCALE GENOMIC DNA]</scope>
    <source>
        <strain evidence="8 9">DSM 45201</strain>
    </source>
</reference>
<dbReference type="Proteomes" id="UP000648663">
    <property type="component" value="Unassembled WGS sequence"/>
</dbReference>
<dbReference type="EMBL" id="BMMI01000004">
    <property type="protein sequence ID" value="GGL65556.1"/>
    <property type="molecule type" value="Genomic_DNA"/>
</dbReference>
<keyword evidence="5" id="KW-1133">Transmembrane helix</keyword>
<dbReference type="GO" id="GO:0005886">
    <property type="term" value="C:plasma membrane"/>
    <property type="evidence" value="ECO:0007669"/>
    <property type="project" value="UniProtKB-SubCell"/>
</dbReference>
<evidence type="ECO:0000256" key="4">
    <source>
        <dbReference type="ARBA" id="ARBA00022692"/>
    </source>
</evidence>
<keyword evidence="3" id="KW-1003">Cell membrane</keyword>
<dbReference type="GO" id="GO:0008324">
    <property type="term" value="F:monoatomic cation transmembrane transporter activity"/>
    <property type="evidence" value="ECO:0007669"/>
    <property type="project" value="InterPro"/>
</dbReference>
<protein>
    <submittedName>
        <fullName evidence="8">Multicomponent Na+:H+ antiporter subunit E</fullName>
    </submittedName>
</protein>
<comment type="subcellular location">
    <subcellularLocation>
        <location evidence="1">Cell membrane</location>
        <topology evidence="1">Multi-pass membrane protein</topology>
    </subcellularLocation>
</comment>
<reference evidence="7" key="1">
    <citation type="journal article" date="2014" name="Int. J. Syst. Evol. Microbiol.">
        <title>Complete genome of a new Firmicutes species belonging to the dominant human colonic microbiota ('Ruminococcus bicirculans') reveals two chromosomes and a selective capacity to utilize plant glucans.</title>
        <authorList>
            <consortium name="NISC Comparative Sequencing Program"/>
            <person name="Wegmann U."/>
            <person name="Louis P."/>
            <person name="Goesmann A."/>
            <person name="Henrissat B."/>
            <person name="Duncan S.H."/>
            <person name="Flint H.J."/>
        </authorList>
    </citation>
    <scope>NUCLEOTIDE SEQUENCE</scope>
    <source>
        <strain evidence="7">CGMCC 4.5581</strain>
    </source>
</reference>
<reference evidence="7" key="4">
    <citation type="submission" date="2024-05" db="EMBL/GenBank/DDBJ databases">
        <authorList>
            <person name="Sun Q."/>
            <person name="Zhou Y."/>
        </authorList>
    </citation>
    <scope>NUCLEOTIDE SEQUENCE</scope>
    <source>
        <strain evidence="7">CGMCC 4.5581</strain>
    </source>
</reference>
<evidence type="ECO:0000313" key="7">
    <source>
        <dbReference type="EMBL" id="GGL65556.1"/>
    </source>
</evidence>
<dbReference type="RefSeq" id="WP_166753315.1">
    <property type="nucleotide sequence ID" value="NZ_BAABJU010000007.1"/>
</dbReference>
<evidence type="ECO:0000256" key="3">
    <source>
        <dbReference type="ARBA" id="ARBA00022475"/>
    </source>
</evidence>